<dbReference type="PANTHER" id="PTHR13031">
    <property type="entry name" value="RIBONUCLEASE P SUBUNIT P30"/>
    <property type="match status" value="1"/>
</dbReference>
<dbReference type="RefSeq" id="XP_005105580.2">
    <property type="nucleotide sequence ID" value="XM_005105523.3"/>
</dbReference>
<gene>
    <name evidence="6" type="primary">LOC101853575</name>
</gene>
<dbReference type="Gene3D" id="3.20.20.140">
    <property type="entry name" value="Metal-dependent hydrolases"/>
    <property type="match status" value="1"/>
</dbReference>
<dbReference type="GeneID" id="101853575"/>
<dbReference type="SUPFAM" id="SSF89550">
    <property type="entry name" value="PHP domain-like"/>
    <property type="match status" value="1"/>
</dbReference>
<comment type="subcellular location">
    <subcellularLocation>
        <location evidence="1">Nucleus</location>
    </subcellularLocation>
</comment>
<dbReference type="InterPro" id="IPR002738">
    <property type="entry name" value="RNase_P_p30"/>
</dbReference>
<evidence type="ECO:0000256" key="1">
    <source>
        <dbReference type="ARBA" id="ARBA00004123"/>
    </source>
</evidence>
<keyword evidence="3" id="KW-0819">tRNA processing</keyword>
<feature type="compositionally biased region" description="Basic and acidic residues" evidence="4">
    <location>
        <begin position="266"/>
        <end position="282"/>
    </location>
</feature>
<dbReference type="InterPro" id="IPR016195">
    <property type="entry name" value="Pol/histidinol_Pase-like"/>
</dbReference>
<protein>
    <submittedName>
        <fullName evidence="6">Ribonuclease P protein subunit p30</fullName>
    </submittedName>
</protein>
<organism evidence="5 6">
    <name type="scientific">Aplysia californica</name>
    <name type="common">California sea hare</name>
    <dbReference type="NCBI Taxonomy" id="6500"/>
    <lineage>
        <taxon>Eukaryota</taxon>
        <taxon>Metazoa</taxon>
        <taxon>Spiralia</taxon>
        <taxon>Lophotrochozoa</taxon>
        <taxon>Mollusca</taxon>
        <taxon>Gastropoda</taxon>
        <taxon>Heterobranchia</taxon>
        <taxon>Euthyneura</taxon>
        <taxon>Tectipleura</taxon>
        <taxon>Aplysiida</taxon>
        <taxon>Aplysioidea</taxon>
        <taxon>Aplysiidae</taxon>
        <taxon>Aplysia</taxon>
    </lineage>
</organism>
<dbReference type="Proteomes" id="UP000694888">
    <property type="component" value="Unplaced"/>
</dbReference>
<sequence length="303" mass="33934">MAPPMYADLKLDWKAMPDNLLELVETALSLGYERIAFNNHVEELKGGKGKRQREKNEILPAAEILLNAETLKGLQVRGHRFEQLSRVTAVLRDAANTHRISSPEVQAYDLIAVQPTDDRTFQLACSSLDVDLISLDLSEHLGFVPKRPLVRLAAERGIHFELSYRPALSEGPMRRYVLSQALTLVTALSGRNIIISSGARETLELRSPCDVVNLAKLFSLSSIQAKDAVSRNCRAVLKHAESRRTCKSVLSVVKMTSLPAWEQHLHQQLDRQGREGREKRDSSPSTECETDQETPPPQKKLKV</sequence>
<feature type="compositionally biased region" description="Pro residues" evidence="4">
    <location>
        <begin position="294"/>
        <end position="303"/>
    </location>
</feature>
<evidence type="ECO:0000313" key="5">
    <source>
        <dbReference type="Proteomes" id="UP000694888"/>
    </source>
</evidence>
<evidence type="ECO:0000313" key="6">
    <source>
        <dbReference type="RefSeq" id="XP_005105580.2"/>
    </source>
</evidence>
<evidence type="ECO:0000256" key="4">
    <source>
        <dbReference type="SAM" id="MobiDB-lite"/>
    </source>
</evidence>
<reference evidence="6" key="1">
    <citation type="submission" date="2025-08" db="UniProtKB">
        <authorList>
            <consortium name="RefSeq"/>
        </authorList>
    </citation>
    <scope>IDENTIFICATION</scope>
</reference>
<accession>A0ABM0K025</accession>
<proteinExistence type="inferred from homology"/>
<name>A0ABM0K025_APLCA</name>
<dbReference type="PANTHER" id="PTHR13031:SF0">
    <property type="entry name" value="RIBONUCLEASE P PROTEIN SUBUNIT P30"/>
    <property type="match status" value="1"/>
</dbReference>
<keyword evidence="5" id="KW-1185">Reference proteome</keyword>
<dbReference type="Pfam" id="PF01876">
    <property type="entry name" value="RNase_P_p30"/>
    <property type="match status" value="1"/>
</dbReference>
<evidence type="ECO:0000256" key="2">
    <source>
        <dbReference type="ARBA" id="ARBA00007331"/>
    </source>
</evidence>
<feature type="region of interest" description="Disordered" evidence="4">
    <location>
        <begin position="266"/>
        <end position="303"/>
    </location>
</feature>
<comment type="similarity">
    <text evidence="2">Belongs to the eukaryotic/archaeal RNase P protein component 3 family.</text>
</comment>
<evidence type="ECO:0000256" key="3">
    <source>
        <dbReference type="ARBA" id="ARBA00022694"/>
    </source>
</evidence>